<organism evidence="1">
    <name type="scientific">freshwater metagenome</name>
    <dbReference type="NCBI Taxonomy" id="449393"/>
    <lineage>
        <taxon>unclassified sequences</taxon>
        <taxon>metagenomes</taxon>
        <taxon>ecological metagenomes</taxon>
    </lineage>
</organism>
<proteinExistence type="predicted"/>
<evidence type="ECO:0000313" key="1">
    <source>
        <dbReference type="EMBL" id="CAB4808685.1"/>
    </source>
</evidence>
<accession>A0A6J6YJK3</accession>
<gene>
    <name evidence="1" type="ORF">UFOPK3004_01092</name>
</gene>
<reference evidence="1" key="1">
    <citation type="submission" date="2020-05" db="EMBL/GenBank/DDBJ databases">
        <authorList>
            <person name="Chiriac C."/>
            <person name="Salcher M."/>
            <person name="Ghai R."/>
            <person name="Kavagutti S V."/>
        </authorList>
    </citation>
    <scope>NUCLEOTIDE SEQUENCE</scope>
</reference>
<protein>
    <submittedName>
        <fullName evidence="1">Unannotated protein</fullName>
    </submittedName>
</protein>
<sequence>MDGGGLAWQCPSCGALQEETGRCWVCQAPSTACGTCRHLRRAVVARISYCGIDKKRKLVGESDVRPCWTAPVELQRAASHGRRVDGEDLKLPRLSWASGGLWEGLEA</sequence>
<dbReference type="AlphaFoldDB" id="A0A6J6YJK3"/>
<name>A0A6J6YJK3_9ZZZZ</name>
<dbReference type="EMBL" id="CAFAAL010000096">
    <property type="protein sequence ID" value="CAB4808685.1"/>
    <property type="molecule type" value="Genomic_DNA"/>
</dbReference>